<feature type="domain" description="Glycosyl transferase family 1" evidence="1">
    <location>
        <begin position="150"/>
        <end position="311"/>
    </location>
</feature>
<dbReference type="GO" id="GO:0016757">
    <property type="term" value="F:glycosyltransferase activity"/>
    <property type="evidence" value="ECO:0007669"/>
    <property type="project" value="InterPro"/>
</dbReference>
<evidence type="ECO:0000313" key="2">
    <source>
        <dbReference type="EMBL" id="GCB34726.1"/>
    </source>
</evidence>
<sequence length="344" mass="39315">MVYTEKDKEISRYIMDNVPIMRIPAFKAIPHGKHSAKAIVTAIDAILTENEKVDFVPDIIVGHFPNPQLELVSKLKKCYQNAKTCIVMHGDNASLKRIYRDKLHKYMESIDMWGFRSEAIKCDFEKLIHPVERKFICYSGIPEDYITSSNIHSFSKPLNKFIYVGEMIKRKYPTSILYALQKVYPSTSFSLTYVGEGKEIDRIKKISKELGIDGNVKILGKIPRNDIKKCYDEAECMIMISKWEAYGLVYLEAMSRGCITIASRNEGMDGVIIDGFNGFLCEAGNCEELELIIKRINSLSSAERQIISNNAIETAKKLTDFKVAKMYIDDLLTYSVEEYVTKEN</sequence>
<evidence type="ECO:0000259" key="1">
    <source>
        <dbReference type="Pfam" id="PF00534"/>
    </source>
</evidence>
<reference evidence="2 3" key="1">
    <citation type="submission" date="2018-10" db="EMBL/GenBank/DDBJ databases">
        <title>Draft Genome Sequence of Bacteroides sp. KCTC 15687.</title>
        <authorList>
            <person name="Yu S.Y."/>
            <person name="Kim J.S."/>
            <person name="Oh B.S."/>
            <person name="Park S.H."/>
            <person name="Kang S.W."/>
            <person name="Park J.E."/>
            <person name="Choi S.H."/>
            <person name="Han K.I."/>
            <person name="Lee K.C."/>
            <person name="Eom M.K."/>
            <person name="Suh M.K."/>
            <person name="Lee D.H."/>
            <person name="Yoon H."/>
            <person name="Kim B."/>
            <person name="Yang S.J."/>
            <person name="Lee J.S."/>
            <person name="Lee J.H."/>
        </authorList>
    </citation>
    <scope>NUCLEOTIDE SEQUENCE [LARGE SCALE GENOMIC DNA]</scope>
    <source>
        <strain evidence="2 3">KCTC 15687</strain>
    </source>
</reference>
<dbReference type="Proteomes" id="UP000288079">
    <property type="component" value="Unassembled WGS sequence"/>
</dbReference>
<protein>
    <submittedName>
        <fullName evidence="2">Glycosyl transferase family 1</fullName>
    </submittedName>
</protein>
<proteinExistence type="predicted"/>
<accession>A0A401LT43</accession>
<dbReference type="InterPro" id="IPR001296">
    <property type="entry name" value="Glyco_trans_1"/>
</dbReference>
<comment type="caution">
    <text evidence="2">The sequence shown here is derived from an EMBL/GenBank/DDBJ whole genome shotgun (WGS) entry which is preliminary data.</text>
</comment>
<dbReference type="EMBL" id="BHWB01000004">
    <property type="protein sequence ID" value="GCB34726.1"/>
    <property type="molecule type" value="Genomic_DNA"/>
</dbReference>
<dbReference type="Gene3D" id="3.40.50.2000">
    <property type="entry name" value="Glycogen Phosphorylase B"/>
    <property type="match status" value="2"/>
</dbReference>
<dbReference type="Pfam" id="PF00534">
    <property type="entry name" value="Glycos_transf_1"/>
    <property type="match status" value="1"/>
</dbReference>
<dbReference type="PANTHER" id="PTHR45947">
    <property type="entry name" value="SULFOQUINOVOSYL TRANSFERASE SQD2"/>
    <property type="match status" value="1"/>
</dbReference>
<dbReference type="PANTHER" id="PTHR45947:SF3">
    <property type="entry name" value="SULFOQUINOVOSYL TRANSFERASE SQD2"/>
    <property type="match status" value="1"/>
</dbReference>
<gene>
    <name evidence="2" type="ORF">KGMB02408_16710</name>
</gene>
<dbReference type="InterPro" id="IPR050194">
    <property type="entry name" value="Glycosyltransferase_grp1"/>
</dbReference>
<name>A0A401LT43_9BACE</name>
<dbReference type="AlphaFoldDB" id="A0A401LT43"/>
<keyword evidence="3" id="KW-1185">Reference proteome</keyword>
<organism evidence="2 3">
    <name type="scientific">Bacteroides faecalis</name>
    <dbReference type="NCBI Taxonomy" id="2447885"/>
    <lineage>
        <taxon>Bacteria</taxon>
        <taxon>Pseudomonadati</taxon>
        <taxon>Bacteroidota</taxon>
        <taxon>Bacteroidia</taxon>
        <taxon>Bacteroidales</taxon>
        <taxon>Bacteroidaceae</taxon>
        <taxon>Bacteroides</taxon>
    </lineage>
</organism>
<keyword evidence="2" id="KW-0808">Transferase</keyword>
<dbReference type="SUPFAM" id="SSF53756">
    <property type="entry name" value="UDP-Glycosyltransferase/glycogen phosphorylase"/>
    <property type="match status" value="1"/>
</dbReference>
<evidence type="ECO:0000313" key="3">
    <source>
        <dbReference type="Proteomes" id="UP000288079"/>
    </source>
</evidence>